<feature type="transmembrane region" description="Helical" evidence="9">
    <location>
        <begin position="176"/>
        <end position="197"/>
    </location>
</feature>
<sequence>MSVAEAVSVPKAAALRQPRGLVFLFAAEMWERFSFYGMQALIVLYMVKVLGFGDARASLTYGAYAAFVFLTPIAGGLLADRVLGFRRAVIVGGVIIMAGHIVLALPFGSLSMFLGMAFVVVGTGFFKSSVSAVVGQLYGQDDPRRDGGFTIFYMGINVGALLATLIVGYVGQQIDWHLGFGLAAIGMAVGLVVFVWGSRHYAAASLACPRPRLIVPSVAAALLAVPLLAYLLAEPDGAKLMMLVGGGLTYAYVVYRAFTAQPEYRRHLVAILIYVLFASFFWALFKQKDGPVLLLVDRAIDRHIFGFEMPSAMFTSFNPFMILILAPLFARMWSGFAAAGRPISTEVKFFLGLLFAGGCFALIATAASVSASGVPASLLWIVAAIFLLTCGELALSPVGLSMITALSPPTLTGLMFGAWFLSTSFGAYAAGWIGTLATVPEGAAADMASYAAACAAVYFKVAGLGLGAALVFLAVMPWMRRLQAHG</sequence>
<evidence type="ECO:0000256" key="5">
    <source>
        <dbReference type="ARBA" id="ARBA00022856"/>
    </source>
</evidence>
<keyword evidence="2 8" id="KW-0813">Transport</keyword>
<evidence type="ECO:0000256" key="1">
    <source>
        <dbReference type="ARBA" id="ARBA00004651"/>
    </source>
</evidence>
<evidence type="ECO:0000256" key="9">
    <source>
        <dbReference type="SAM" id="Phobius"/>
    </source>
</evidence>
<keyword evidence="4 8" id="KW-0812">Transmembrane</keyword>
<dbReference type="InterPro" id="IPR050171">
    <property type="entry name" value="MFS_Transporters"/>
</dbReference>
<evidence type="ECO:0000313" key="11">
    <source>
        <dbReference type="EMBL" id="TCT07723.1"/>
    </source>
</evidence>
<feature type="transmembrane region" description="Helical" evidence="9">
    <location>
        <begin position="317"/>
        <end position="337"/>
    </location>
</feature>
<dbReference type="AlphaFoldDB" id="A0A4R3M567"/>
<evidence type="ECO:0000256" key="8">
    <source>
        <dbReference type="RuleBase" id="RU003755"/>
    </source>
</evidence>
<dbReference type="GO" id="GO:1904680">
    <property type="term" value="F:peptide transmembrane transporter activity"/>
    <property type="evidence" value="ECO:0007669"/>
    <property type="project" value="InterPro"/>
</dbReference>
<dbReference type="RefSeq" id="WP_132028866.1">
    <property type="nucleotide sequence ID" value="NZ_SMAI01000001.1"/>
</dbReference>
<dbReference type="GO" id="GO:0006857">
    <property type="term" value="P:oligopeptide transport"/>
    <property type="evidence" value="ECO:0007669"/>
    <property type="project" value="InterPro"/>
</dbReference>
<dbReference type="SUPFAM" id="SSF103473">
    <property type="entry name" value="MFS general substrate transporter"/>
    <property type="match status" value="1"/>
</dbReference>
<evidence type="ECO:0000256" key="2">
    <source>
        <dbReference type="ARBA" id="ARBA00022448"/>
    </source>
</evidence>
<comment type="similarity">
    <text evidence="8">Belongs to the major facilitator superfamily. Proton-dependent oligopeptide transporter (POT/PTR) (TC 2.A.17) family.</text>
</comment>
<proteinExistence type="inferred from homology"/>
<evidence type="ECO:0000256" key="6">
    <source>
        <dbReference type="ARBA" id="ARBA00022989"/>
    </source>
</evidence>
<dbReference type="InterPro" id="IPR036259">
    <property type="entry name" value="MFS_trans_sf"/>
</dbReference>
<feature type="transmembrane region" description="Helical" evidence="9">
    <location>
        <begin position="150"/>
        <end position="170"/>
    </location>
</feature>
<dbReference type="OrthoDB" id="9772725at2"/>
<keyword evidence="5" id="KW-0653">Protein transport</keyword>
<evidence type="ECO:0000256" key="7">
    <source>
        <dbReference type="ARBA" id="ARBA00023136"/>
    </source>
</evidence>
<dbReference type="NCBIfam" id="TIGR00924">
    <property type="entry name" value="yjdL_sub1_fam"/>
    <property type="match status" value="1"/>
</dbReference>
<dbReference type="Proteomes" id="UP000294664">
    <property type="component" value="Unassembled WGS sequence"/>
</dbReference>
<dbReference type="InterPro" id="IPR020846">
    <property type="entry name" value="MFS_dom"/>
</dbReference>
<dbReference type="Gene3D" id="1.20.1250.20">
    <property type="entry name" value="MFS general substrate transporter like domains"/>
    <property type="match status" value="1"/>
</dbReference>
<accession>A0A4R3M567</accession>
<dbReference type="PROSITE" id="PS01022">
    <property type="entry name" value="PTR2_1"/>
    <property type="match status" value="1"/>
</dbReference>
<feature type="transmembrane region" description="Helical" evidence="9">
    <location>
        <begin position="377"/>
        <end position="398"/>
    </location>
</feature>
<dbReference type="PROSITE" id="PS50850">
    <property type="entry name" value="MFS"/>
    <property type="match status" value="1"/>
</dbReference>
<feature type="transmembrane region" description="Helical" evidence="9">
    <location>
        <begin position="59"/>
        <end position="79"/>
    </location>
</feature>
<dbReference type="PANTHER" id="PTHR23517:SF15">
    <property type="entry name" value="PROTON-DEPENDENT OLIGOPEPTIDE FAMILY TRANSPORT PROTEIN"/>
    <property type="match status" value="1"/>
</dbReference>
<dbReference type="CDD" id="cd17346">
    <property type="entry name" value="MFS_DtpA_like"/>
    <property type="match status" value="1"/>
</dbReference>
<dbReference type="PANTHER" id="PTHR23517">
    <property type="entry name" value="RESISTANCE PROTEIN MDTM, PUTATIVE-RELATED-RELATED"/>
    <property type="match status" value="1"/>
</dbReference>
<feature type="transmembrane region" description="Helical" evidence="9">
    <location>
        <begin position="113"/>
        <end position="138"/>
    </location>
</feature>
<reference evidence="11 12" key="1">
    <citation type="submission" date="2019-03" db="EMBL/GenBank/DDBJ databases">
        <title>Genomic Encyclopedia of Type Strains, Phase IV (KMG-IV): sequencing the most valuable type-strain genomes for metagenomic binning, comparative biology and taxonomic classification.</title>
        <authorList>
            <person name="Goeker M."/>
        </authorList>
    </citation>
    <scope>NUCLEOTIDE SEQUENCE [LARGE SCALE GENOMIC DNA]</scope>
    <source>
        <strain evidence="11 12">DSM 9035</strain>
    </source>
</reference>
<evidence type="ECO:0000256" key="3">
    <source>
        <dbReference type="ARBA" id="ARBA00022475"/>
    </source>
</evidence>
<dbReference type="PROSITE" id="PS01023">
    <property type="entry name" value="PTR2_2"/>
    <property type="match status" value="1"/>
</dbReference>
<gene>
    <name evidence="11" type="ORF">EDC64_101242</name>
</gene>
<feature type="transmembrane region" description="Helical" evidence="9">
    <location>
        <begin position="88"/>
        <end position="107"/>
    </location>
</feature>
<dbReference type="InterPro" id="IPR000109">
    <property type="entry name" value="POT_fam"/>
</dbReference>
<dbReference type="EMBL" id="SMAI01000001">
    <property type="protein sequence ID" value="TCT07723.1"/>
    <property type="molecule type" value="Genomic_DNA"/>
</dbReference>
<evidence type="ECO:0000259" key="10">
    <source>
        <dbReference type="PROSITE" id="PS50850"/>
    </source>
</evidence>
<evidence type="ECO:0000313" key="12">
    <source>
        <dbReference type="Proteomes" id="UP000294664"/>
    </source>
</evidence>
<comment type="caution">
    <text evidence="11">The sequence shown here is derived from an EMBL/GenBank/DDBJ whole genome shotgun (WGS) entry which is preliminary data.</text>
</comment>
<feature type="transmembrane region" description="Helical" evidence="9">
    <location>
        <begin position="238"/>
        <end position="255"/>
    </location>
</feature>
<feature type="transmembrane region" description="Helical" evidence="9">
    <location>
        <begin position="213"/>
        <end position="232"/>
    </location>
</feature>
<feature type="domain" description="Major facilitator superfamily (MFS) profile" evidence="10">
    <location>
        <begin position="20"/>
        <end position="480"/>
    </location>
</feature>
<dbReference type="Pfam" id="PF00854">
    <property type="entry name" value="PTR2"/>
    <property type="match status" value="1"/>
</dbReference>
<comment type="subcellular location">
    <subcellularLocation>
        <location evidence="1">Cell membrane</location>
        <topology evidence="1">Multi-pass membrane protein</topology>
    </subcellularLocation>
    <subcellularLocation>
        <location evidence="8">Membrane</location>
        <topology evidence="8">Multi-pass membrane protein</topology>
    </subcellularLocation>
</comment>
<keyword evidence="6 9" id="KW-1133">Transmembrane helix</keyword>
<name>A0A4R3M567_9HYPH</name>
<protein>
    <submittedName>
        <fullName evidence="11">POT family proton-dependent oligopeptide transporter</fullName>
    </submittedName>
</protein>
<feature type="transmembrane region" description="Helical" evidence="9">
    <location>
        <begin position="450"/>
        <end position="475"/>
    </location>
</feature>
<dbReference type="InterPro" id="IPR005279">
    <property type="entry name" value="Dipep/tripep_permease"/>
</dbReference>
<evidence type="ECO:0000256" key="4">
    <source>
        <dbReference type="ARBA" id="ARBA00022692"/>
    </source>
</evidence>
<keyword evidence="3" id="KW-1003">Cell membrane</keyword>
<feature type="transmembrane region" description="Helical" evidence="9">
    <location>
        <begin position="349"/>
        <end position="371"/>
    </location>
</feature>
<keyword evidence="7 9" id="KW-0472">Membrane</keyword>
<dbReference type="GO" id="GO:0005886">
    <property type="term" value="C:plasma membrane"/>
    <property type="evidence" value="ECO:0007669"/>
    <property type="project" value="UniProtKB-SubCell"/>
</dbReference>
<dbReference type="InterPro" id="IPR018456">
    <property type="entry name" value="PTR2_symporter_CS"/>
</dbReference>
<keyword evidence="12" id="KW-1185">Reference proteome</keyword>
<organism evidence="11 12">
    <name type="scientific">Aquabacter spiritensis</name>
    <dbReference type="NCBI Taxonomy" id="933073"/>
    <lineage>
        <taxon>Bacteria</taxon>
        <taxon>Pseudomonadati</taxon>
        <taxon>Pseudomonadota</taxon>
        <taxon>Alphaproteobacteria</taxon>
        <taxon>Hyphomicrobiales</taxon>
        <taxon>Xanthobacteraceae</taxon>
        <taxon>Aquabacter</taxon>
    </lineage>
</organism>
<feature type="transmembrane region" description="Helical" evidence="9">
    <location>
        <begin position="410"/>
        <end position="430"/>
    </location>
</feature>
<keyword evidence="5" id="KW-0571">Peptide transport</keyword>
<feature type="transmembrane region" description="Helical" evidence="9">
    <location>
        <begin position="267"/>
        <end position="285"/>
    </location>
</feature>